<reference evidence="4" key="1">
    <citation type="journal article" date="2010" name="Stand. Genomic Sci.">
        <title>Complete genome sequence of Thermocrinis albus type strain (HI 11/12T).</title>
        <authorList>
            <person name="Wirth R."/>
            <person name="Sikorski J."/>
            <person name="Brambilla E."/>
            <person name="Misra M."/>
            <person name="Lapidus A."/>
            <person name="Copeland A."/>
            <person name="Nolan M."/>
            <person name="Lucas S."/>
            <person name="Chen F."/>
            <person name="Tice H."/>
            <person name="Cheng J.F."/>
            <person name="Han C."/>
            <person name="Detter J.C."/>
            <person name="Tapia R."/>
            <person name="Bruce D."/>
            <person name="Goodwin L."/>
            <person name="Pitluck S."/>
            <person name="Pati A."/>
            <person name="Anderson I."/>
            <person name="Ivanova N."/>
            <person name="Mavromatis K."/>
            <person name="Mikhailova N."/>
            <person name="Chen A."/>
            <person name="Palaniappan K."/>
            <person name="Bilek Y."/>
            <person name="Hader T."/>
            <person name="Land M."/>
            <person name="Hauser L."/>
            <person name="Chang Y.J."/>
            <person name="Jeffries C.D."/>
            <person name="Tindall B.J."/>
            <person name="Rohde M."/>
            <person name="Goker M."/>
            <person name="Bristow J."/>
            <person name="Eisen J.A."/>
            <person name="Markowitz V."/>
            <person name="Hugenholtz P."/>
            <person name="Kyrpides N.C."/>
            <person name="Klenk H.P."/>
        </authorList>
    </citation>
    <scope>NUCLEOTIDE SEQUENCE [LARGE SCALE GENOMIC DNA]</scope>
    <source>
        <strain evidence="4">DSM 14484 / JCM 11386 / HI 11/12</strain>
    </source>
</reference>
<proteinExistence type="predicted"/>
<keyword evidence="4" id="KW-1185">Reference proteome</keyword>
<dbReference type="HOGENOM" id="CLU_1293834_0_0_0"/>
<keyword evidence="1" id="KW-0472">Membrane</keyword>
<gene>
    <name evidence="3" type="ordered locus">Thal_0854</name>
</gene>
<dbReference type="AlphaFoldDB" id="D3SL57"/>
<evidence type="ECO:0008006" key="5">
    <source>
        <dbReference type="Google" id="ProtNLM"/>
    </source>
</evidence>
<evidence type="ECO:0000313" key="4">
    <source>
        <dbReference type="Proteomes" id="UP000002043"/>
    </source>
</evidence>
<organism evidence="3 4">
    <name type="scientific">Thermocrinis albus (strain DSM 14484 / JCM 11386 / HI 11/12)</name>
    <dbReference type="NCBI Taxonomy" id="638303"/>
    <lineage>
        <taxon>Bacteria</taxon>
        <taxon>Pseudomonadati</taxon>
        <taxon>Aquificota</taxon>
        <taxon>Aquificia</taxon>
        <taxon>Aquificales</taxon>
        <taxon>Aquificaceae</taxon>
        <taxon>Thermocrinis</taxon>
    </lineage>
</organism>
<dbReference type="KEGG" id="tal:Thal_0854"/>
<dbReference type="EMBL" id="CP001931">
    <property type="protein sequence ID" value="ADC89487.1"/>
    <property type="molecule type" value="Genomic_DNA"/>
</dbReference>
<dbReference type="eggNOG" id="ENOG5033QBP">
    <property type="taxonomic scope" value="Bacteria"/>
</dbReference>
<evidence type="ECO:0000313" key="3">
    <source>
        <dbReference type="EMBL" id="ADC89487.1"/>
    </source>
</evidence>
<accession>D3SL57</accession>
<dbReference type="OrthoDB" id="9830170at2"/>
<feature type="transmembrane region" description="Helical" evidence="1">
    <location>
        <begin position="47"/>
        <end position="65"/>
    </location>
</feature>
<keyword evidence="2" id="KW-0732">Signal</keyword>
<protein>
    <recommendedName>
        <fullName evidence="5">Lipoprotein</fullName>
    </recommendedName>
</protein>
<evidence type="ECO:0000256" key="2">
    <source>
        <dbReference type="SAM" id="SignalP"/>
    </source>
</evidence>
<keyword evidence="1" id="KW-1133">Transmembrane helix</keyword>
<dbReference type="Proteomes" id="UP000002043">
    <property type="component" value="Chromosome"/>
</dbReference>
<feature type="signal peptide" evidence="2">
    <location>
        <begin position="1"/>
        <end position="23"/>
    </location>
</feature>
<evidence type="ECO:0000256" key="1">
    <source>
        <dbReference type="SAM" id="Phobius"/>
    </source>
</evidence>
<sequence length="213" mass="23856">MRVLKLGLLVSCAFLPTSCFLVAETAQKSIDAGRLTLKQTDMTTKGAVGGAVAGALVGIALSPIANAMHQASIKALAFYCEMENPPDKKDYSDCIGWGNAHWQRAKTFDNTLHNGSCHNKFLGLSKGFMKCWDEAFDYARTINSDVKEAVYRARFEYTYAMCMPMRIESMNQEELYQKHTECKKKAEKVATEFVNDIKPKIEQYLAKKQGEVK</sequence>
<name>D3SL57_THEAH</name>
<feature type="chain" id="PRO_5003050547" description="Lipoprotein" evidence="2">
    <location>
        <begin position="24"/>
        <end position="213"/>
    </location>
</feature>
<dbReference type="RefSeq" id="WP_012991893.1">
    <property type="nucleotide sequence ID" value="NC_013894.1"/>
</dbReference>
<keyword evidence="1" id="KW-0812">Transmembrane</keyword>